<keyword evidence="2" id="KW-0812">Transmembrane</keyword>
<organism evidence="3">
    <name type="scientific">Rhodotorula toruloides</name>
    <name type="common">Yeast</name>
    <name type="synonym">Rhodosporidium toruloides</name>
    <dbReference type="NCBI Taxonomy" id="5286"/>
    <lineage>
        <taxon>Eukaryota</taxon>
        <taxon>Fungi</taxon>
        <taxon>Dikarya</taxon>
        <taxon>Basidiomycota</taxon>
        <taxon>Pucciniomycotina</taxon>
        <taxon>Microbotryomycetes</taxon>
        <taxon>Sporidiobolales</taxon>
        <taxon>Sporidiobolaceae</taxon>
        <taxon>Rhodotorula</taxon>
    </lineage>
</organism>
<accession>A0A061B6K8</accession>
<keyword evidence="2" id="KW-1133">Transmembrane helix</keyword>
<evidence type="ECO:0000313" key="3">
    <source>
        <dbReference type="EMBL" id="CDR45541.1"/>
    </source>
</evidence>
<gene>
    <name evidence="3" type="ORF">RHTO0S_11e01794g</name>
</gene>
<sequence length="93" mass="10578">MAFSIFRKQSLEQKRISTIIVTVPFLVATSVILYRRLFLGEEQKRMPRPGQPGANMPMLSGGVGEGEKKGEFGAMPEELQRRIREEEKRSGRI</sequence>
<dbReference type="OrthoDB" id="3784821at2759"/>
<name>A0A061B6K8_RHOTO</name>
<proteinExistence type="predicted"/>
<evidence type="ECO:0000256" key="2">
    <source>
        <dbReference type="SAM" id="Phobius"/>
    </source>
</evidence>
<reference evidence="3" key="1">
    <citation type="journal article" date="2014" name="Genome Announc.">
        <title>Draft genome sequence of Rhodosporidium toruloides CECT1137, an oleaginous yeast of biotechnological interest.</title>
        <authorList>
            <person name="Morin N."/>
            <person name="Calcas X."/>
            <person name="Devillers H."/>
            <person name="Durrens P."/>
            <person name="Sherman D.J."/>
            <person name="Nicaud J.-M."/>
            <person name="Neuveglise C."/>
        </authorList>
    </citation>
    <scope>NUCLEOTIDE SEQUENCE</scope>
    <source>
        <strain evidence="3">CECT1137</strain>
    </source>
</reference>
<dbReference type="AlphaFoldDB" id="A0A061B6K8"/>
<keyword evidence="2" id="KW-0472">Membrane</keyword>
<feature type="transmembrane region" description="Helical" evidence="2">
    <location>
        <begin position="16"/>
        <end position="38"/>
    </location>
</feature>
<dbReference type="EMBL" id="LK052946">
    <property type="protein sequence ID" value="CDR45541.1"/>
    <property type="molecule type" value="Genomic_DNA"/>
</dbReference>
<evidence type="ECO:0000256" key="1">
    <source>
        <dbReference type="SAM" id="MobiDB-lite"/>
    </source>
</evidence>
<feature type="compositionally biased region" description="Basic and acidic residues" evidence="1">
    <location>
        <begin position="78"/>
        <end position="93"/>
    </location>
</feature>
<feature type="region of interest" description="Disordered" evidence="1">
    <location>
        <begin position="44"/>
        <end position="93"/>
    </location>
</feature>
<protein>
    <submittedName>
        <fullName evidence="3">RHTO0S11e01794g1_1</fullName>
    </submittedName>
</protein>